<evidence type="ECO:0000256" key="4">
    <source>
        <dbReference type="ARBA" id="ARBA00023128"/>
    </source>
</evidence>
<dbReference type="SUPFAM" id="SSF54768">
    <property type="entry name" value="dsRNA-binding domain-like"/>
    <property type="match status" value="1"/>
</dbReference>
<dbReference type="SUPFAM" id="SSF54211">
    <property type="entry name" value="Ribosomal protein S5 domain 2-like"/>
    <property type="match status" value="1"/>
</dbReference>
<dbReference type="InterPro" id="IPR014721">
    <property type="entry name" value="Ribsml_uS5_D2-typ_fold_subgr"/>
</dbReference>
<reference evidence="11 12" key="1">
    <citation type="journal article" date="2015" name="Genome Biol. Evol.">
        <title>Phylogenomic analyses indicate that early fungi evolved digesting cell walls of algal ancestors of land plants.</title>
        <authorList>
            <person name="Chang Y."/>
            <person name="Wang S."/>
            <person name="Sekimoto S."/>
            <person name="Aerts A.L."/>
            <person name="Choi C."/>
            <person name="Clum A."/>
            <person name="LaButti K.M."/>
            <person name="Lindquist E.A."/>
            <person name="Yee Ngan C."/>
            <person name="Ohm R.A."/>
            <person name="Salamov A.A."/>
            <person name="Grigoriev I.V."/>
            <person name="Spatafora J.W."/>
            <person name="Berbee M.L."/>
        </authorList>
    </citation>
    <scope>NUCLEOTIDE SEQUENCE [LARGE SCALE GENOMIC DNA]</scope>
    <source>
        <strain evidence="11 12">NRRL 28638</strain>
    </source>
</reference>
<dbReference type="PANTHER" id="PTHR48277:SF1">
    <property type="entry name" value="MITOCHONDRIAL RIBOSOMAL PROTEIN S5"/>
    <property type="match status" value="1"/>
</dbReference>
<evidence type="ECO:0000256" key="9">
    <source>
        <dbReference type="RuleBase" id="RU003823"/>
    </source>
</evidence>
<evidence type="ECO:0000313" key="12">
    <source>
        <dbReference type="Proteomes" id="UP000070444"/>
    </source>
</evidence>
<proteinExistence type="inferred from homology"/>
<evidence type="ECO:0000256" key="8">
    <source>
        <dbReference type="PROSITE-ProRule" id="PRU00268"/>
    </source>
</evidence>
<dbReference type="GO" id="GO:0003723">
    <property type="term" value="F:RNA binding"/>
    <property type="evidence" value="ECO:0007669"/>
    <property type="project" value="InterPro"/>
</dbReference>
<dbReference type="FunFam" id="3.30.230.10:FF:000002">
    <property type="entry name" value="30S ribosomal protein S5"/>
    <property type="match status" value="1"/>
</dbReference>
<dbReference type="Proteomes" id="UP000070444">
    <property type="component" value="Unassembled WGS sequence"/>
</dbReference>
<comment type="subcellular location">
    <subcellularLocation>
        <location evidence="1">Mitochondrion</location>
    </subcellularLocation>
</comment>
<feature type="domain" description="S5 DRBM" evidence="10">
    <location>
        <begin position="182"/>
        <end position="245"/>
    </location>
</feature>
<evidence type="ECO:0000256" key="6">
    <source>
        <dbReference type="ARBA" id="ARBA00039335"/>
    </source>
</evidence>
<keyword evidence="3 8" id="KW-0689">Ribosomal protein</keyword>
<dbReference type="GO" id="GO:0006412">
    <property type="term" value="P:translation"/>
    <property type="evidence" value="ECO:0007669"/>
    <property type="project" value="InterPro"/>
</dbReference>
<dbReference type="EMBL" id="KQ964427">
    <property type="protein sequence ID" value="KXN74150.1"/>
    <property type="molecule type" value="Genomic_DNA"/>
</dbReference>
<dbReference type="InterPro" id="IPR013810">
    <property type="entry name" value="Ribosomal_uS5_N"/>
</dbReference>
<evidence type="ECO:0000259" key="10">
    <source>
        <dbReference type="PROSITE" id="PS50881"/>
    </source>
</evidence>
<evidence type="ECO:0000256" key="5">
    <source>
        <dbReference type="ARBA" id="ARBA00023274"/>
    </source>
</evidence>
<evidence type="ECO:0000256" key="7">
    <source>
        <dbReference type="ARBA" id="ARBA00041606"/>
    </source>
</evidence>
<dbReference type="Gene3D" id="3.30.160.20">
    <property type="match status" value="1"/>
</dbReference>
<accession>A0A137PGQ1</accession>
<sequence length="345" mass="38853">MSNLLKLGRFALRQANTRSVLVAKPLSTNPYLLKDSTTKNTNNIDELKAAETKEDIKPVKTDKKDDSTVLVSEKEALDLEADAVLKDQLLFDKLDAISQDIDGEVEWETNFQDLNPSDLSQFDPILDFTYDPYFAKNTHPQKFALKNEYPSQPPPADTVIEEKEEVEFSHAMGINNLAFRSLKKKVLYARSTVNMTAKGKIRSRWALVVVGNGNGAGGYGQAKAEDLGVAVQKATQRAIKNMVAFERYDNRTIYHDIEHKFKATNLKLFARPPGFGLRINMYIHEICQCLGFRDLSGKVYGSANPMNVVKAFFEAIQKQKTPQDIAKSRGKKLVDVQYRYYGVDA</sequence>
<dbReference type="OrthoDB" id="309483at2759"/>
<dbReference type="PANTHER" id="PTHR48277">
    <property type="entry name" value="MITOCHONDRIAL RIBOSOMAL PROTEIN S5"/>
    <property type="match status" value="1"/>
</dbReference>
<dbReference type="FunFam" id="3.30.160.20:FF:000022">
    <property type="entry name" value="28S ribosomal protein S5, mitochondrial"/>
    <property type="match status" value="1"/>
</dbReference>
<evidence type="ECO:0000256" key="2">
    <source>
        <dbReference type="ARBA" id="ARBA00008945"/>
    </source>
</evidence>
<dbReference type="InterPro" id="IPR020568">
    <property type="entry name" value="Ribosomal_Su5_D2-typ_SF"/>
</dbReference>
<organism evidence="11 12">
    <name type="scientific">Conidiobolus coronatus (strain ATCC 28846 / CBS 209.66 / NRRL 28638)</name>
    <name type="common">Delacroixia coronata</name>
    <dbReference type="NCBI Taxonomy" id="796925"/>
    <lineage>
        <taxon>Eukaryota</taxon>
        <taxon>Fungi</taxon>
        <taxon>Fungi incertae sedis</taxon>
        <taxon>Zoopagomycota</taxon>
        <taxon>Entomophthoromycotina</taxon>
        <taxon>Entomophthoromycetes</taxon>
        <taxon>Entomophthorales</taxon>
        <taxon>Ancylistaceae</taxon>
        <taxon>Conidiobolus</taxon>
    </lineage>
</organism>
<protein>
    <recommendedName>
        <fullName evidence="6">Small ribosomal subunit protein uS5m</fullName>
    </recommendedName>
    <alternativeName>
        <fullName evidence="7">28S ribosomal protein S5, mitochondrial</fullName>
    </alternativeName>
</protein>
<dbReference type="InterPro" id="IPR000851">
    <property type="entry name" value="Ribosomal_uS5"/>
</dbReference>
<name>A0A137PGQ1_CONC2</name>
<gene>
    <name evidence="11" type="ORF">CONCODRAFT_67742</name>
</gene>
<dbReference type="GO" id="GO:0005743">
    <property type="term" value="C:mitochondrial inner membrane"/>
    <property type="evidence" value="ECO:0007669"/>
    <property type="project" value="UniProtKB-ARBA"/>
</dbReference>
<dbReference type="Pfam" id="PF00333">
    <property type="entry name" value="Ribosomal_S5"/>
    <property type="match status" value="1"/>
</dbReference>
<dbReference type="Pfam" id="PF03719">
    <property type="entry name" value="Ribosomal_S5_C"/>
    <property type="match status" value="1"/>
</dbReference>
<dbReference type="InterPro" id="IPR005324">
    <property type="entry name" value="Ribosomal_uS5_C"/>
</dbReference>
<evidence type="ECO:0000256" key="1">
    <source>
        <dbReference type="ARBA" id="ARBA00004173"/>
    </source>
</evidence>
<keyword evidence="4" id="KW-0496">Mitochondrion</keyword>
<dbReference type="AlphaFoldDB" id="A0A137PGQ1"/>
<comment type="similarity">
    <text evidence="2 9">Belongs to the universal ribosomal protein uS5 family.</text>
</comment>
<dbReference type="GO" id="GO:0003735">
    <property type="term" value="F:structural constituent of ribosome"/>
    <property type="evidence" value="ECO:0007669"/>
    <property type="project" value="UniProtKB-UniRule"/>
</dbReference>
<evidence type="ECO:0000256" key="3">
    <source>
        <dbReference type="ARBA" id="ARBA00022980"/>
    </source>
</evidence>
<keyword evidence="12" id="KW-1185">Reference proteome</keyword>
<evidence type="ECO:0000313" key="11">
    <source>
        <dbReference type="EMBL" id="KXN74150.1"/>
    </source>
</evidence>
<dbReference type="PROSITE" id="PS50881">
    <property type="entry name" value="S5_DSRBD"/>
    <property type="match status" value="1"/>
</dbReference>
<keyword evidence="5 8" id="KW-0687">Ribonucleoprotein</keyword>
<dbReference type="Gene3D" id="3.30.230.10">
    <property type="match status" value="1"/>
</dbReference>
<dbReference type="STRING" id="796925.A0A137PGQ1"/>
<dbReference type="GO" id="GO:0005763">
    <property type="term" value="C:mitochondrial small ribosomal subunit"/>
    <property type="evidence" value="ECO:0007669"/>
    <property type="project" value="UniProtKB-ARBA"/>
</dbReference>